<evidence type="ECO:0000313" key="3">
    <source>
        <dbReference type="Proteomes" id="UP000510621"/>
    </source>
</evidence>
<evidence type="ECO:0000313" key="2">
    <source>
        <dbReference type="EMBL" id="QLQ31364.1"/>
    </source>
</evidence>
<sequence length="188" mass="20880">MGGKTNDGGLRDKDWRYRHFHNYGGYASSVDYNGNVLCQNLGSSSCDAYTYVNALKGAAPCGRNNWRLPLMEELLGLVQINANEQRPNIDLTYFPETANLPGKAAYCSENMNTYSTCGDGYVIPDGVNPNTRTECNYQGVDYGLAIRADNPRGDSMVALRYYGEVQDGKPVYPNANWICYTRLVSDPQ</sequence>
<dbReference type="Pfam" id="PF07603">
    <property type="entry name" value="Lcl_C"/>
    <property type="match status" value="1"/>
</dbReference>
<name>A0A7L6AQJ8_9GAMM</name>
<dbReference type="EMBL" id="CP059265">
    <property type="protein sequence ID" value="QLQ31364.1"/>
    <property type="molecule type" value="Genomic_DNA"/>
</dbReference>
<feature type="domain" description="Lcl C-terminal" evidence="1">
    <location>
        <begin position="46"/>
        <end position="111"/>
    </location>
</feature>
<gene>
    <name evidence="2" type="ORF">HZT40_06860</name>
</gene>
<reference evidence="2" key="1">
    <citation type="submission" date="2020-06" db="EMBL/GenBank/DDBJ databases">
        <title>Analysis procedures for assessing recovery of high quality, complete, closed genomes from Nanopore long read metagenome sequencing.</title>
        <authorList>
            <person name="Bessarab I."/>
            <person name="Arumugam K."/>
            <person name="Haryono M."/>
            <person name="Liu X."/>
            <person name="Roy S."/>
            <person name="Zuniga-Montanez R.E."/>
            <person name="Qiu G."/>
            <person name="Drautz-Moses D.I."/>
            <person name="Law Y.Y."/>
            <person name="Wuertz S."/>
            <person name="Lauro F.M."/>
            <person name="Huson D.H."/>
            <person name="Williams R.B."/>
        </authorList>
    </citation>
    <scope>NUCLEOTIDE SEQUENCE [LARGE SCALE GENOMIC DNA]</scope>
    <source>
        <strain evidence="2">SSD2</strain>
    </source>
</reference>
<dbReference type="AlphaFoldDB" id="A0A7L6AQJ8"/>
<dbReference type="InterPro" id="IPR011460">
    <property type="entry name" value="Lcl_C"/>
</dbReference>
<protein>
    <submittedName>
        <fullName evidence="2">DUF1566 domain-containing protein</fullName>
    </submittedName>
</protein>
<accession>A0A7L6AQJ8</accession>
<keyword evidence="3" id="KW-1185">Reference proteome</keyword>
<dbReference type="KEGG" id="this:HZT40_06860"/>
<dbReference type="Proteomes" id="UP000510621">
    <property type="component" value="Chromosome"/>
</dbReference>
<proteinExistence type="predicted"/>
<organism evidence="2 3">
    <name type="scientific">Candidatus Thiothrix singaporensis</name>
    <dbReference type="NCBI Taxonomy" id="2799669"/>
    <lineage>
        <taxon>Bacteria</taxon>
        <taxon>Pseudomonadati</taxon>
        <taxon>Pseudomonadota</taxon>
        <taxon>Gammaproteobacteria</taxon>
        <taxon>Thiotrichales</taxon>
        <taxon>Thiotrichaceae</taxon>
        <taxon>Thiothrix</taxon>
    </lineage>
</organism>
<evidence type="ECO:0000259" key="1">
    <source>
        <dbReference type="Pfam" id="PF07603"/>
    </source>
</evidence>